<keyword evidence="9" id="KW-0368">Histidine biosynthesis</keyword>
<dbReference type="GO" id="GO:0016746">
    <property type="term" value="F:acyltransferase activity"/>
    <property type="evidence" value="ECO:0007669"/>
    <property type="project" value="UniProtKB-KW"/>
</dbReference>
<dbReference type="KEGG" id="aep:AMC99_02248"/>
<evidence type="ECO:0000313" key="12">
    <source>
        <dbReference type="Proteomes" id="UP000057938"/>
    </source>
</evidence>
<gene>
    <name evidence="9" type="primary">hisC</name>
    <name evidence="11" type="ORF">AMC99_02248</name>
</gene>
<dbReference type="GO" id="GO:0030170">
    <property type="term" value="F:pyridoxal phosphate binding"/>
    <property type="evidence" value="ECO:0007669"/>
    <property type="project" value="InterPro"/>
</dbReference>
<sequence length="394" mass="41733">MGDAAWASAARLSILLFFARECGMRAAGMSKRPEVKPWILGIHAYVPGKSQSPEGRPLVKLSANENPLGTSEAALQARSAASSPADYPDPGSNALRAAIGELHGIDPARIVCGTGSDELLNLAAQAFAGPGDEVLFSRFSFSVYDIAARRCGATPVEAPDKDYATDVDALLTAVTDRTRVVFVANPNNPTGTYLSQSDIARLHAGLPAEVLLVVDQAYAEYLAPEEDDGGLALAAVHENVLVTRTFSKIYGLAGERIGWATGAPHLIDALNRIRGPFNVTISGQAAAIAAVADQAFVERSREHNRAELTRFTTAIEALGNHGLRPVPSKANFLLVLFEGDLTAERALGEIANAGYAVRHLPGQGLPHALRITIGRSGDMDEIIKVLRRLTGESA</sequence>
<evidence type="ECO:0000256" key="7">
    <source>
        <dbReference type="ARBA" id="ARBA00022898"/>
    </source>
</evidence>
<keyword evidence="5 9" id="KW-0032">Aminotransferase</keyword>
<evidence type="ECO:0000313" key="11">
    <source>
        <dbReference type="EMBL" id="ALE17525.1"/>
    </source>
</evidence>
<evidence type="ECO:0000256" key="6">
    <source>
        <dbReference type="ARBA" id="ARBA00022679"/>
    </source>
</evidence>
<dbReference type="InterPro" id="IPR004839">
    <property type="entry name" value="Aminotransferase_I/II_large"/>
</dbReference>
<dbReference type="Gene3D" id="3.40.640.10">
    <property type="entry name" value="Type I PLP-dependent aspartate aminotransferase-like (Major domain)"/>
    <property type="match status" value="1"/>
</dbReference>
<dbReference type="HAMAP" id="MF_01023">
    <property type="entry name" value="HisC_aminotrans_2"/>
    <property type="match status" value="1"/>
</dbReference>
<comment type="cofactor">
    <cofactor evidence="1 9">
        <name>pyridoxal 5'-phosphate</name>
        <dbReference type="ChEBI" id="CHEBI:597326"/>
    </cofactor>
</comment>
<accession>A0A0M4MXA4</accession>
<comment type="subunit">
    <text evidence="4 9">Homodimer.</text>
</comment>
<dbReference type="EC" id="2.6.1.9" evidence="9"/>
<evidence type="ECO:0000256" key="4">
    <source>
        <dbReference type="ARBA" id="ARBA00011738"/>
    </source>
</evidence>
<keyword evidence="9" id="KW-0028">Amino-acid biosynthesis</keyword>
<dbReference type="InterPro" id="IPR015421">
    <property type="entry name" value="PyrdxlP-dep_Trfase_major"/>
</dbReference>
<keyword evidence="11" id="KW-0012">Acyltransferase</keyword>
<dbReference type="GO" id="GO:0000105">
    <property type="term" value="P:L-histidine biosynthetic process"/>
    <property type="evidence" value="ECO:0007669"/>
    <property type="project" value="UniProtKB-UniRule"/>
</dbReference>
<proteinExistence type="inferred from homology"/>
<name>A0A0M4MXA4_9SPHN</name>
<dbReference type="SUPFAM" id="SSF53383">
    <property type="entry name" value="PLP-dependent transferases"/>
    <property type="match status" value="1"/>
</dbReference>
<dbReference type="Proteomes" id="UP000057938">
    <property type="component" value="Chromosome"/>
</dbReference>
<evidence type="ECO:0000256" key="1">
    <source>
        <dbReference type="ARBA" id="ARBA00001933"/>
    </source>
</evidence>
<dbReference type="PANTHER" id="PTHR43643">
    <property type="entry name" value="HISTIDINOL-PHOSPHATE AMINOTRANSFERASE 2"/>
    <property type="match status" value="1"/>
</dbReference>
<keyword evidence="7 9" id="KW-0663">Pyridoxal phosphate</keyword>
<comment type="catalytic activity">
    <reaction evidence="8 9">
        <text>L-histidinol phosphate + 2-oxoglutarate = 3-(imidazol-4-yl)-2-oxopropyl phosphate + L-glutamate</text>
        <dbReference type="Rhea" id="RHEA:23744"/>
        <dbReference type="ChEBI" id="CHEBI:16810"/>
        <dbReference type="ChEBI" id="CHEBI:29985"/>
        <dbReference type="ChEBI" id="CHEBI:57766"/>
        <dbReference type="ChEBI" id="CHEBI:57980"/>
        <dbReference type="EC" id="2.6.1.9"/>
    </reaction>
</comment>
<dbReference type="InterPro" id="IPR015424">
    <property type="entry name" value="PyrdxlP-dep_Trfase"/>
</dbReference>
<feature type="domain" description="Aminotransferase class I/classII large" evidence="10">
    <location>
        <begin position="57"/>
        <end position="385"/>
    </location>
</feature>
<dbReference type="PATRIC" id="fig|361183.4.peg.2209"/>
<evidence type="ECO:0000256" key="5">
    <source>
        <dbReference type="ARBA" id="ARBA00022576"/>
    </source>
</evidence>
<dbReference type="STRING" id="361183.AMC99_02248"/>
<dbReference type="Pfam" id="PF00155">
    <property type="entry name" value="Aminotran_1_2"/>
    <property type="match status" value="1"/>
</dbReference>
<dbReference type="Gene3D" id="3.90.1150.10">
    <property type="entry name" value="Aspartate Aminotransferase, domain 1"/>
    <property type="match status" value="1"/>
</dbReference>
<dbReference type="EMBL" id="CP012669">
    <property type="protein sequence ID" value="ALE17525.1"/>
    <property type="molecule type" value="Genomic_DNA"/>
</dbReference>
<evidence type="ECO:0000256" key="9">
    <source>
        <dbReference type="HAMAP-Rule" id="MF_01023"/>
    </source>
</evidence>
<dbReference type="UniPathway" id="UPA00031">
    <property type="reaction ID" value="UER00012"/>
</dbReference>
<evidence type="ECO:0000256" key="8">
    <source>
        <dbReference type="ARBA" id="ARBA00047481"/>
    </source>
</evidence>
<comment type="similarity">
    <text evidence="3 9">Belongs to the class-II pyridoxal-phosphate-dependent aminotransferase family. Histidinol-phosphate aminotransferase subfamily.</text>
</comment>
<evidence type="ECO:0000256" key="3">
    <source>
        <dbReference type="ARBA" id="ARBA00007970"/>
    </source>
</evidence>
<evidence type="ECO:0000259" key="10">
    <source>
        <dbReference type="Pfam" id="PF00155"/>
    </source>
</evidence>
<dbReference type="NCBIfam" id="TIGR01141">
    <property type="entry name" value="hisC"/>
    <property type="match status" value="1"/>
</dbReference>
<keyword evidence="12" id="KW-1185">Reference proteome</keyword>
<dbReference type="InterPro" id="IPR015422">
    <property type="entry name" value="PyrdxlP-dep_Trfase_small"/>
</dbReference>
<dbReference type="GO" id="GO:0004400">
    <property type="term" value="F:histidinol-phosphate transaminase activity"/>
    <property type="evidence" value="ECO:0007669"/>
    <property type="project" value="UniProtKB-UniRule"/>
</dbReference>
<evidence type="ECO:0000256" key="2">
    <source>
        <dbReference type="ARBA" id="ARBA00005011"/>
    </source>
</evidence>
<protein>
    <recommendedName>
        <fullName evidence="9">Histidinol-phosphate aminotransferase</fullName>
        <ecNumber evidence="9">2.6.1.9</ecNumber>
    </recommendedName>
    <alternativeName>
        <fullName evidence="9">Imidazole acetol-phosphate transaminase</fullName>
    </alternativeName>
</protein>
<dbReference type="AlphaFoldDB" id="A0A0M4MXA4"/>
<feature type="modified residue" description="N6-(pyridoxal phosphate)lysine" evidence="9">
    <location>
        <position position="248"/>
    </location>
</feature>
<dbReference type="CDD" id="cd00609">
    <property type="entry name" value="AAT_like"/>
    <property type="match status" value="1"/>
</dbReference>
<reference evidence="11 12" key="1">
    <citation type="submission" date="2015-09" db="EMBL/GenBank/DDBJ databases">
        <title>Complete genome sequence of a benzo[a]pyrene-degrading bacterium Altererythrobacter epoxidivorans CGMCC 1.7731T.</title>
        <authorList>
            <person name="Li Z."/>
            <person name="Cheng H."/>
            <person name="Huo Y."/>
            <person name="Xu X."/>
        </authorList>
    </citation>
    <scope>NUCLEOTIDE SEQUENCE [LARGE SCALE GENOMIC DNA]</scope>
    <source>
        <strain evidence="11 12">CGMCC 1.7731</strain>
    </source>
</reference>
<keyword evidence="6 9" id="KW-0808">Transferase</keyword>
<organism evidence="11 12">
    <name type="scientific">Altererythrobacter epoxidivorans</name>
    <dbReference type="NCBI Taxonomy" id="361183"/>
    <lineage>
        <taxon>Bacteria</taxon>
        <taxon>Pseudomonadati</taxon>
        <taxon>Pseudomonadota</taxon>
        <taxon>Alphaproteobacteria</taxon>
        <taxon>Sphingomonadales</taxon>
        <taxon>Erythrobacteraceae</taxon>
        <taxon>Altererythrobacter</taxon>
    </lineage>
</organism>
<dbReference type="InterPro" id="IPR050106">
    <property type="entry name" value="HistidinolP_aminotransfase"/>
</dbReference>
<comment type="pathway">
    <text evidence="2 9">Amino-acid biosynthesis; L-histidine biosynthesis; L-histidine from 5-phospho-alpha-D-ribose 1-diphosphate: step 7/9.</text>
</comment>
<dbReference type="InterPro" id="IPR005861">
    <property type="entry name" value="HisP_aminotrans"/>
</dbReference>
<dbReference type="PANTHER" id="PTHR43643:SF3">
    <property type="entry name" value="HISTIDINOL-PHOSPHATE AMINOTRANSFERASE"/>
    <property type="match status" value="1"/>
</dbReference>